<evidence type="ECO:0000256" key="6">
    <source>
        <dbReference type="SAM" id="Phobius"/>
    </source>
</evidence>
<dbReference type="PANTHER" id="PTHR33545:SF9">
    <property type="entry name" value="UPF0750 MEMBRANE PROTEIN YITE"/>
    <property type="match status" value="1"/>
</dbReference>
<dbReference type="RefSeq" id="WP_312031485.1">
    <property type="nucleotide sequence ID" value="NZ_CP051151.1"/>
</dbReference>
<keyword evidence="3 6" id="KW-0812">Transmembrane</keyword>
<comment type="subcellular location">
    <subcellularLocation>
        <location evidence="1">Cell membrane</location>
        <topology evidence="1">Multi-pass membrane protein</topology>
    </subcellularLocation>
</comment>
<keyword evidence="9" id="KW-1185">Reference proteome</keyword>
<dbReference type="CDD" id="cd16380">
    <property type="entry name" value="YitT_C"/>
    <property type="match status" value="1"/>
</dbReference>
<evidence type="ECO:0000313" key="8">
    <source>
        <dbReference type="EMBL" id="QLY40638.1"/>
    </source>
</evidence>
<feature type="transmembrane region" description="Helical" evidence="6">
    <location>
        <begin position="7"/>
        <end position="26"/>
    </location>
</feature>
<evidence type="ECO:0000256" key="3">
    <source>
        <dbReference type="ARBA" id="ARBA00022692"/>
    </source>
</evidence>
<dbReference type="PANTHER" id="PTHR33545">
    <property type="entry name" value="UPF0750 MEMBRANE PROTEIN YITT-RELATED"/>
    <property type="match status" value="1"/>
</dbReference>
<dbReference type="EMBL" id="CP051151">
    <property type="protein sequence ID" value="QLY40638.1"/>
    <property type="molecule type" value="Genomic_DNA"/>
</dbReference>
<organism evidence="8 9">
    <name type="scientific">Hujiaoplasma nucleasis</name>
    <dbReference type="NCBI Taxonomy" id="2725268"/>
    <lineage>
        <taxon>Bacteria</taxon>
        <taxon>Bacillati</taxon>
        <taxon>Mycoplasmatota</taxon>
        <taxon>Mollicutes</taxon>
        <taxon>Candidatus Izemoplasmatales</taxon>
        <taxon>Hujiaoplasmataceae</taxon>
        <taxon>Hujiaoplasma</taxon>
    </lineage>
</organism>
<dbReference type="Pfam" id="PF10035">
    <property type="entry name" value="DUF2179"/>
    <property type="match status" value="1"/>
</dbReference>
<sequence>MSNKVKEYIYINIGVVMVALGMYVFLMPSNLATGGANGLAIVLNYFIPILPVGVIMVFINIILFVIAFIVIGKGFGFKTIYASLAVSLLVYVFEKVFPMETSLTGDILLELIFGIVITGVGMGIVFNQNASTGGTDISAKILHKFFHINLGKAVFLSDIVITVFSAFAFGINIAMYAMLGVLLNSFVIDYIIDGLNLRKEVTIVSDHFDEIKTYIIETLDRSFTIYYGKGGYSNLDKKLITTVISKREFIRLRTFINELDSNAFVTVKNTHEVYGDGFSEL</sequence>
<dbReference type="Pfam" id="PF02588">
    <property type="entry name" value="YitT_membrane"/>
    <property type="match status" value="1"/>
</dbReference>
<dbReference type="InterPro" id="IPR015867">
    <property type="entry name" value="N-reg_PII/ATP_PRibTrfase_C"/>
</dbReference>
<evidence type="ECO:0000256" key="2">
    <source>
        <dbReference type="ARBA" id="ARBA00022475"/>
    </source>
</evidence>
<feature type="transmembrane region" description="Helical" evidence="6">
    <location>
        <begin position="46"/>
        <end position="68"/>
    </location>
</feature>
<keyword evidence="4 6" id="KW-1133">Transmembrane helix</keyword>
<keyword evidence="2" id="KW-1003">Cell membrane</keyword>
<dbReference type="GO" id="GO:0005886">
    <property type="term" value="C:plasma membrane"/>
    <property type="evidence" value="ECO:0007669"/>
    <property type="project" value="UniProtKB-SubCell"/>
</dbReference>
<dbReference type="KEGG" id="tbk:HF295_07185"/>
<reference evidence="8 9" key="1">
    <citation type="submission" date="2020-04" db="EMBL/GenBank/DDBJ databases">
        <authorList>
            <person name="Zheng R.K."/>
            <person name="Sun C.M."/>
        </authorList>
    </citation>
    <scope>NUCLEOTIDE SEQUENCE [LARGE SCALE GENOMIC DNA]</scope>
    <source>
        <strain evidence="9">zrk29</strain>
    </source>
</reference>
<protein>
    <submittedName>
        <fullName evidence="8">YitT family protein</fullName>
    </submittedName>
</protein>
<gene>
    <name evidence="8" type="ORF">HF295_07185</name>
</gene>
<accession>A0A7L6N5W1</accession>
<feature type="transmembrane region" description="Helical" evidence="6">
    <location>
        <begin position="75"/>
        <end position="93"/>
    </location>
</feature>
<evidence type="ECO:0000259" key="7">
    <source>
        <dbReference type="Pfam" id="PF10035"/>
    </source>
</evidence>
<proteinExistence type="predicted"/>
<dbReference type="Proteomes" id="UP000512167">
    <property type="component" value="Chromosome"/>
</dbReference>
<keyword evidence="5 6" id="KW-0472">Membrane</keyword>
<evidence type="ECO:0000313" key="9">
    <source>
        <dbReference type="Proteomes" id="UP000512167"/>
    </source>
</evidence>
<dbReference type="AlphaFoldDB" id="A0A7L6N5W1"/>
<feature type="transmembrane region" description="Helical" evidence="6">
    <location>
        <begin position="146"/>
        <end position="167"/>
    </location>
</feature>
<evidence type="ECO:0000256" key="1">
    <source>
        <dbReference type="ARBA" id="ARBA00004651"/>
    </source>
</evidence>
<dbReference type="Gene3D" id="3.30.70.120">
    <property type="match status" value="1"/>
</dbReference>
<evidence type="ECO:0000256" key="4">
    <source>
        <dbReference type="ARBA" id="ARBA00022989"/>
    </source>
</evidence>
<feature type="domain" description="DUF2179" evidence="7">
    <location>
        <begin position="221"/>
        <end position="275"/>
    </location>
</feature>
<dbReference type="InterPro" id="IPR019264">
    <property type="entry name" value="DUF2179"/>
</dbReference>
<name>A0A7L6N5W1_9MOLU</name>
<dbReference type="PIRSF" id="PIRSF006483">
    <property type="entry name" value="Membrane_protein_YitT"/>
    <property type="match status" value="1"/>
</dbReference>
<feature type="transmembrane region" description="Helical" evidence="6">
    <location>
        <begin position="105"/>
        <end position="126"/>
    </location>
</feature>
<evidence type="ECO:0000256" key="5">
    <source>
        <dbReference type="ARBA" id="ARBA00023136"/>
    </source>
</evidence>
<dbReference type="InterPro" id="IPR051461">
    <property type="entry name" value="UPF0750_membrane"/>
</dbReference>
<dbReference type="InterPro" id="IPR003740">
    <property type="entry name" value="YitT"/>
</dbReference>